<dbReference type="EMBL" id="RZIG01000002">
    <property type="protein sequence ID" value="RYJ10765.1"/>
    <property type="molecule type" value="Genomic_DNA"/>
</dbReference>
<dbReference type="SUPFAM" id="SSF55729">
    <property type="entry name" value="Acyl-CoA N-acyltransferases (Nat)"/>
    <property type="match status" value="1"/>
</dbReference>
<dbReference type="PANTHER" id="PTHR13947:SF37">
    <property type="entry name" value="LD18367P"/>
    <property type="match status" value="1"/>
</dbReference>
<dbReference type="Gene3D" id="3.40.630.30">
    <property type="match status" value="1"/>
</dbReference>
<sequence length="159" mass="18168">MADLTLRRYRPADADAVWDLHERALRDAGGWDEAFAHRDTDLRSVQSEYLDAGGEFLVGHRHGSLVAMGAFHPHVDDADAMVLRRMRVDPAHQRRGYGTRVLNELEARARKRGYDRAELDTTTVQTAAMAFYEQHGYEQVGEEYVDPADMTLVFYEKNL</sequence>
<evidence type="ECO:0000259" key="2">
    <source>
        <dbReference type="PROSITE" id="PS51186"/>
    </source>
</evidence>
<dbReference type="Proteomes" id="UP000293535">
    <property type="component" value="Unassembled WGS sequence"/>
</dbReference>
<name>A0A482TE64_HALHI</name>
<dbReference type="InterPro" id="IPR016181">
    <property type="entry name" value="Acyl_CoA_acyltransferase"/>
</dbReference>
<organism evidence="3 4">
    <name type="scientific">Haloarcula hispanica</name>
    <dbReference type="NCBI Taxonomy" id="51589"/>
    <lineage>
        <taxon>Archaea</taxon>
        <taxon>Methanobacteriati</taxon>
        <taxon>Methanobacteriota</taxon>
        <taxon>Stenosarchaea group</taxon>
        <taxon>Halobacteria</taxon>
        <taxon>Halobacteriales</taxon>
        <taxon>Haloarculaceae</taxon>
        <taxon>Haloarcula</taxon>
    </lineage>
</organism>
<evidence type="ECO:0000256" key="1">
    <source>
        <dbReference type="ARBA" id="ARBA00022679"/>
    </source>
</evidence>
<dbReference type="Pfam" id="PF00583">
    <property type="entry name" value="Acetyltransf_1"/>
    <property type="match status" value="1"/>
</dbReference>
<proteinExistence type="predicted"/>
<keyword evidence="1 3" id="KW-0808">Transferase</keyword>
<accession>A0A482TE64</accession>
<dbReference type="CDD" id="cd04301">
    <property type="entry name" value="NAT_SF"/>
    <property type="match status" value="1"/>
</dbReference>
<dbReference type="InterPro" id="IPR050769">
    <property type="entry name" value="NAT_camello-type"/>
</dbReference>
<evidence type="ECO:0000313" key="3">
    <source>
        <dbReference type="EMBL" id="RYJ10765.1"/>
    </source>
</evidence>
<dbReference type="RefSeq" id="WP_129755800.1">
    <property type="nucleotide sequence ID" value="NZ_JAFKAA010000002.1"/>
</dbReference>
<dbReference type="InterPro" id="IPR000182">
    <property type="entry name" value="GNAT_dom"/>
</dbReference>
<protein>
    <submittedName>
        <fullName evidence="3">GNAT family N-acetyltransferase</fullName>
    </submittedName>
</protein>
<gene>
    <name evidence="3" type="ORF">ELS20_12735</name>
</gene>
<dbReference type="PANTHER" id="PTHR13947">
    <property type="entry name" value="GNAT FAMILY N-ACETYLTRANSFERASE"/>
    <property type="match status" value="1"/>
</dbReference>
<dbReference type="PROSITE" id="PS51186">
    <property type="entry name" value="GNAT"/>
    <property type="match status" value="1"/>
</dbReference>
<comment type="caution">
    <text evidence="3">The sequence shown here is derived from an EMBL/GenBank/DDBJ whole genome shotgun (WGS) entry which is preliminary data.</text>
</comment>
<dbReference type="GO" id="GO:0008080">
    <property type="term" value="F:N-acetyltransferase activity"/>
    <property type="evidence" value="ECO:0007669"/>
    <property type="project" value="InterPro"/>
</dbReference>
<evidence type="ECO:0000313" key="4">
    <source>
        <dbReference type="Proteomes" id="UP000293535"/>
    </source>
</evidence>
<dbReference type="AlphaFoldDB" id="A0A482TE64"/>
<reference evidence="3 4" key="1">
    <citation type="submission" date="2018-12" db="EMBL/GenBank/DDBJ databases">
        <title>Draft genome sequence of Haloarcula hispinica strain 18.1, an halophilic archaeon isolated from Chott El Jerid of Southern Tunisia.</title>
        <authorList>
            <person name="Najjari A."/>
            <person name="Ben Dhia O."/>
            <person name="Ferjani R."/>
            <person name="Mahjoubi M."/>
            <person name="Sghaier H."/>
            <person name="Elshahed M."/>
            <person name="Ouzari H.I."/>
            <person name="Cherid A."/>
            <person name="Youssef N."/>
        </authorList>
    </citation>
    <scope>NUCLEOTIDE SEQUENCE [LARGE SCALE GENOMIC DNA]</scope>
    <source>
        <strain evidence="3 4">18.1</strain>
    </source>
</reference>
<feature type="domain" description="N-acetyltransferase" evidence="2">
    <location>
        <begin position="4"/>
        <end position="159"/>
    </location>
</feature>